<dbReference type="GO" id="GO:0005634">
    <property type="term" value="C:nucleus"/>
    <property type="evidence" value="ECO:0007669"/>
    <property type="project" value="UniProtKB-SubCell"/>
</dbReference>
<feature type="domain" description="Zn(2)-C6 fungal-type" evidence="6">
    <location>
        <begin position="15"/>
        <end position="47"/>
    </location>
</feature>
<keyword evidence="8" id="KW-1185">Reference proteome</keyword>
<keyword evidence="5" id="KW-0539">Nucleus</keyword>
<dbReference type="OMA" id="RWRWWCE"/>
<organism evidence="7 8">
    <name type="scientific">Neurospora crassa (strain ATCC 24698 / 74-OR23-1A / CBS 708.71 / DSM 1257 / FGSC 987)</name>
    <dbReference type="NCBI Taxonomy" id="367110"/>
    <lineage>
        <taxon>Eukaryota</taxon>
        <taxon>Fungi</taxon>
        <taxon>Dikarya</taxon>
        <taxon>Ascomycota</taxon>
        <taxon>Pezizomycotina</taxon>
        <taxon>Sordariomycetes</taxon>
        <taxon>Sordariomycetidae</taxon>
        <taxon>Sordariales</taxon>
        <taxon>Sordariaceae</taxon>
        <taxon>Neurospora</taxon>
    </lineage>
</organism>
<accession>A7UX74</accession>
<dbReference type="GeneID" id="5847138"/>
<protein>
    <recommendedName>
        <fullName evidence="6">Zn(2)-C6 fungal-type domain-containing protein</fullName>
    </recommendedName>
</protein>
<evidence type="ECO:0000256" key="3">
    <source>
        <dbReference type="ARBA" id="ARBA00023125"/>
    </source>
</evidence>
<dbReference type="InterPro" id="IPR001138">
    <property type="entry name" value="Zn2Cys6_DnaBD"/>
</dbReference>
<dbReference type="PaxDb" id="5141-EFNCRP00000008529"/>
<evidence type="ECO:0000313" key="7">
    <source>
        <dbReference type="EMBL" id="EDO64965.1"/>
    </source>
</evidence>
<evidence type="ECO:0000256" key="4">
    <source>
        <dbReference type="ARBA" id="ARBA00023163"/>
    </source>
</evidence>
<proteinExistence type="predicted"/>
<dbReference type="GO" id="GO:0003677">
    <property type="term" value="F:DNA binding"/>
    <property type="evidence" value="ECO:0007669"/>
    <property type="project" value="UniProtKB-KW"/>
</dbReference>
<evidence type="ECO:0000256" key="2">
    <source>
        <dbReference type="ARBA" id="ARBA00023015"/>
    </source>
</evidence>
<keyword evidence="2" id="KW-0805">Transcription regulation</keyword>
<dbReference type="PANTHER" id="PTHR31845">
    <property type="entry name" value="FINGER DOMAIN PROTEIN, PUTATIVE-RELATED"/>
    <property type="match status" value="1"/>
</dbReference>
<dbReference type="RefSeq" id="XP_001728056.1">
    <property type="nucleotide sequence ID" value="XM_001728004.1"/>
</dbReference>
<dbReference type="SMR" id="A7UX74"/>
<dbReference type="AlphaFoldDB" id="A7UX74"/>
<dbReference type="VEuPathDB" id="FungiDB:NCU10501"/>
<reference evidence="7 8" key="1">
    <citation type="journal article" date="2003" name="Nature">
        <title>The genome sequence of the filamentous fungus Neurospora crassa.</title>
        <authorList>
            <person name="Galagan J.E."/>
            <person name="Calvo S.E."/>
            <person name="Borkovich K.A."/>
            <person name="Selker E.U."/>
            <person name="Read N.D."/>
            <person name="Jaffe D."/>
            <person name="FitzHugh W."/>
            <person name="Ma L.J."/>
            <person name="Smirnov S."/>
            <person name="Purcell S."/>
            <person name="Rehman B."/>
            <person name="Elkins T."/>
            <person name="Engels R."/>
            <person name="Wang S."/>
            <person name="Nielsen C.B."/>
            <person name="Butler J."/>
            <person name="Endrizzi M."/>
            <person name="Qui D."/>
            <person name="Ianakiev P."/>
            <person name="Bell-Pedersen D."/>
            <person name="Nelson M.A."/>
            <person name="Werner-Washburne M."/>
            <person name="Selitrennikoff C.P."/>
            <person name="Kinsey J.A."/>
            <person name="Braun E.L."/>
            <person name="Zelter A."/>
            <person name="Schulte U."/>
            <person name="Kothe G.O."/>
            <person name="Jedd G."/>
            <person name="Mewes W."/>
            <person name="Staben C."/>
            <person name="Marcotte E."/>
            <person name="Greenberg D."/>
            <person name="Roy A."/>
            <person name="Foley K."/>
            <person name="Naylor J."/>
            <person name="Stange-Thomann N."/>
            <person name="Barrett R."/>
            <person name="Gnerre S."/>
            <person name="Kamal M."/>
            <person name="Kamvysselis M."/>
            <person name="Mauceli E."/>
            <person name="Bielke C."/>
            <person name="Rudd S."/>
            <person name="Frishman D."/>
            <person name="Krystofova S."/>
            <person name="Rasmussen C."/>
            <person name="Metzenberg R.L."/>
            <person name="Perkins D.D."/>
            <person name="Kroken S."/>
            <person name="Cogoni C."/>
            <person name="Macino G."/>
            <person name="Catcheside D."/>
            <person name="Li W."/>
            <person name="Pratt R.J."/>
            <person name="Osmani S.A."/>
            <person name="DeSouza C.P."/>
            <person name="Glass L."/>
            <person name="Orbach M.J."/>
            <person name="Berglund J.A."/>
            <person name="Voelker R."/>
            <person name="Yarden O."/>
            <person name="Plamann M."/>
            <person name="Seiler S."/>
            <person name="Dunlap J."/>
            <person name="Radford A."/>
            <person name="Aramayo R."/>
            <person name="Natvig D.O."/>
            <person name="Alex L.A."/>
            <person name="Mannhaupt G."/>
            <person name="Ebbole D.J."/>
            <person name="Freitag M."/>
            <person name="Paulsen I."/>
            <person name="Sachs M.S."/>
            <person name="Lander E.S."/>
            <person name="Nusbaum C."/>
            <person name="Birren B."/>
        </authorList>
    </citation>
    <scope>NUCLEOTIDE SEQUENCE [LARGE SCALE GENOMIC DNA]</scope>
    <source>
        <strain evidence="8">ATCC 24698 / 74-OR23-1A / CBS 708.71 / DSM 1257 / FGSC 987</strain>
    </source>
</reference>
<keyword evidence="3" id="KW-0238">DNA-binding</keyword>
<dbReference type="CDD" id="cd12148">
    <property type="entry name" value="fungal_TF_MHR"/>
    <property type="match status" value="1"/>
</dbReference>
<dbReference type="InterPro" id="IPR051089">
    <property type="entry name" value="prtT"/>
</dbReference>
<evidence type="ECO:0000256" key="1">
    <source>
        <dbReference type="ARBA" id="ARBA00004123"/>
    </source>
</evidence>
<evidence type="ECO:0000256" key="5">
    <source>
        <dbReference type="ARBA" id="ARBA00023242"/>
    </source>
</evidence>
<name>A7UX74_NEUCR</name>
<dbReference type="InParanoid" id="A7UX74"/>
<dbReference type="OrthoDB" id="5226580at2759"/>
<keyword evidence="4" id="KW-0804">Transcription</keyword>
<gene>
    <name evidence="7" type="ORF">NCU10501</name>
</gene>
<evidence type="ECO:0000313" key="8">
    <source>
        <dbReference type="Proteomes" id="UP000001805"/>
    </source>
</evidence>
<dbReference type="PANTHER" id="PTHR31845:SF10">
    <property type="entry name" value="ZN(II)2CYS6 TRANSCRIPTION FACTOR (EUROFUNG)"/>
    <property type="match status" value="1"/>
</dbReference>
<dbReference type="GO" id="GO:0000981">
    <property type="term" value="F:DNA-binding transcription factor activity, RNA polymerase II-specific"/>
    <property type="evidence" value="ECO:0007669"/>
    <property type="project" value="InterPro"/>
</dbReference>
<comment type="subcellular location">
    <subcellularLocation>
        <location evidence="1">Nucleus</location>
    </subcellularLocation>
</comment>
<dbReference type="EMBL" id="CM002236">
    <property type="protein sequence ID" value="EDO64965.1"/>
    <property type="molecule type" value="Genomic_DNA"/>
</dbReference>
<evidence type="ECO:0000259" key="6">
    <source>
        <dbReference type="PROSITE" id="PS00463"/>
    </source>
</evidence>
<dbReference type="Proteomes" id="UP000001805">
    <property type="component" value="Chromosome 1, Linkage Group I"/>
</dbReference>
<sequence>MIKTKADQTTKWGTACAQCAAAKAKCSRTSELRGSKCDRCERLLKTCTERMQRPRKPRRSRTPRKEYASSSIYVDTDGSLSPPFTTSTADFTSTSIGNLAADISLQQAPLKSATSSPLLSITLSPPPALGTSVPLFDNLQNCPCSPSNPTADEDAVQTFLTQIQPSFPFILVPNNVDSQALAVERPVLMSAIRLAAATTSTATTNVSESTLLSQVYQFVNHVSRMVTLRGECTLEMLMAAVMVLGRWRWWCEQHRGGFNSLLGIAEGLVQDLGLNRNPRQTQEEEERVTDIKKRLLLGVWYLRSCSHQQSSRLTCSNASKILKCRASLPTKCSFKPSKSNILRREYED</sequence>
<dbReference type="HOGENOM" id="CLU_797143_0_0_1"/>
<dbReference type="STRING" id="367110.A7UX74"/>
<dbReference type="KEGG" id="ncr:NCU10501"/>
<dbReference type="GO" id="GO:0008270">
    <property type="term" value="F:zinc ion binding"/>
    <property type="evidence" value="ECO:0007669"/>
    <property type="project" value="InterPro"/>
</dbReference>
<dbReference type="PROSITE" id="PS00463">
    <property type="entry name" value="ZN2_CY6_FUNGAL_1"/>
    <property type="match status" value="1"/>
</dbReference>